<evidence type="ECO:0000313" key="1">
    <source>
        <dbReference type="EMBL" id="RWR99743.1"/>
    </source>
</evidence>
<dbReference type="AlphaFoldDB" id="A0A443Q9Q4"/>
<evidence type="ECO:0000313" key="2">
    <source>
        <dbReference type="Proteomes" id="UP000288716"/>
    </source>
</evidence>
<dbReference type="STRING" id="299467.A0A443Q9Q4"/>
<keyword evidence="2" id="KW-1185">Reference proteome</keyword>
<reference evidence="1 2" key="1">
    <citation type="journal article" date="2018" name="Gigascience">
        <title>Genomes of trombidid mites reveal novel predicted allergens and laterally-transferred genes associated with secondary metabolism.</title>
        <authorList>
            <person name="Dong X."/>
            <person name="Chaisiri K."/>
            <person name="Xia D."/>
            <person name="Armstrong S.D."/>
            <person name="Fang Y."/>
            <person name="Donnelly M.J."/>
            <person name="Kadowaki T."/>
            <person name="McGarry J.W."/>
            <person name="Darby A.C."/>
            <person name="Makepeace B.L."/>
        </authorList>
    </citation>
    <scope>NUCLEOTIDE SEQUENCE [LARGE SCALE GENOMIC DNA]</scope>
    <source>
        <strain evidence="1">UoL-UT</strain>
    </source>
</reference>
<proteinExistence type="predicted"/>
<comment type="caution">
    <text evidence="1">The sequence shown here is derived from an EMBL/GenBank/DDBJ whole genome shotgun (WGS) entry which is preliminary data.</text>
</comment>
<sequence>MLAHEIRLPYQRIILPLNTLIRHDRARIQISSNDETKNAKISNEIQDYIDCRYLSASETAWRIFELPLHGRSHSVERFPVHLPGENRKEKNLKQLQKNCDTKLTAFVELNKIDKEAKQIKYEDIPLQYRWMNNAKTCQKRKKCTAL</sequence>
<gene>
    <name evidence="1" type="ORF">B4U80_11335</name>
</gene>
<protein>
    <submittedName>
        <fullName evidence="1">Uncharacterized protein</fullName>
    </submittedName>
</protein>
<dbReference type="Proteomes" id="UP000288716">
    <property type="component" value="Unassembled WGS sequence"/>
</dbReference>
<feature type="non-terminal residue" evidence="1">
    <location>
        <position position="146"/>
    </location>
</feature>
<accession>A0A443Q9Q4</accession>
<name>A0A443Q9Q4_9ACAR</name>
<dbReference type="EMBL" id="NCKV01062326">
    <property type="protein sequence ID" value="RWR99743.1"/>
    <property type="molecule type" value="Genomic_DNA"/>
</dbReference>
<dbReference type="VEuPathDB" id="VectorBase:LDEU014539"/>
<dbReference type="OrthoDB" id="1728974at2759"/>
<organism evidence="1 2">
    <name type="scientific">Leptotrombidium deliense</name>
    <dbReference type="NCBI Taxonomy" id="299467"/>
    <lineage>
        <taxon>Eukaryota</taxon>
        <taxon>Metazoa</taxon>
        <taxon>Ecdysozoa</taxon>
        <taxon>Arthropoda</taxon>
        <taxon>Chelicerata</taxon>
        <taxon>Arachnida</taxon>
        <taxon>Acari</taxon>
        <taxon>Acariformes</taxon>
        <taxon>Trombidiformes</taxon>
        <taxon>Prostigmata</taxon>
        <taxon>Anystina</taxon>
        <taxon>Parasitengona</taxon>
        <taxon>Trombiculoidea</taxon>
        <taxon>Trombiculidae</taxon>
        <taxon>Leptotrombidium</taxon>
    </lineage>
</organism>